<proteinExistence type="predicted"/>
<keyword evidence="4" id="KW-0677">Repeat</keyword>
<evidence type="ECO:0000256" key="2">
    <source>
        <dbReference type="ARBA" id="ARBA00022485"/>
    </source>
</evidence>
<evidence type="ECO:0000256" key="4">
    <source>
        <dbReference type="ARBA" id="ARBA00022737"/>
    </source>
</evidence>
<reference evidence="10 11" key="1">
    <citation type="submission" date="2021-03" db="EMBL/GenBank/DDBJ databases">
        <title>Genomic Encyclopedia of Type Strains, Phase IV (KMG-IV): sequencing the most valuable type-strain genomes for metagenomic binning, comparative biology and taxonomic classification.</title>
        <authorList>
            <person name="Goeker M."/>
        </authorList>
    </citation>
    <scope>NUCLEOTIDE SEQUENCE [LARGE SCALE GENOMIC DNA]</scope>
    <source>
        <strain evidence="10 11">DSM 1289</strain>
    </source>
</reference>
<comment type="caution">
    <text evidence="10">The sequence shown here is derived from an EMBL/GenBank/DDBJ whole genome shotgun (WGS) entry which is preliminary data.</text>
</comment>
<dbReference type="InterPro" id="IPR011538">
    <property type="entry name" value="Nuo51_FMN-bd"/>
</dbReference>
<sequence>MITIVLRLELRQHVGAPCKPIVEVGQSVKKGQLIAEPTGLGANIHSSVYGKVVDITDASIFIEADEDQPEEFVKIKDTDTYLEAIQEAGVVGSGGAGFPTHVKLKGELPGGVVIANAAECEPILEHNMRFMEQHPEVIVKGLKYMLEITKADKAYIAIKKHHKEAVDALENACKNEPKVEVKFLSNMYPAGDERVIIRELLGVELVPGQLPLEANAIISNVETIKNIVAAIEDRRPVITKDLTVAGRVKGAENEGHVFLDVPIGMPVKYFIEEAGGFVKPYGEIVLGGPFTGKHGEEDSPVVKTLGGILVSMPFPTTKKKLGIIACECGAQEQRLEEIASMMNAEVVAEERCKRMVEVNGRYRCDLPGICPGQAETVLKLKSQGAEAVLIANCED</sequence>
<evidence type="ECO:0000256" key="5">
    <source>
        <dbReference type="ARBA" id="ARBA00022982"/>
    </source>
</evidence>
<keyword evidence="3" id="KW-0479">Metal-binding</keyword>
<dbReference type="PANTHER" id="PTHR43034:SF2">
    <property type="entry name" value="ION-TRANSLOCATING OXIDOREDUCTASE COMPLEX SUBUNIT C"/>
    <property type="match status" value="1"/>
</dbReference>
<dbReference type="SUPFAM" id="SSF142019">
    <property type="entry name" value="Nqo1 FMN-binding domain-like"/>
    <property type="match status" value="1"/>
</dbReference>
<keyword evidence="7" id="KW-0411">Iron-sulfur</keyword>
<evidence type="ECO:0000256" key="1">
    <source>
        <dbReference type="ARBA" id="ARBA00022448"/>
    </source>
</evidence>
<evidence type="ECO:0000256" key="7">
    <source>
        <dbReference type="ARBA" id="ARBA00023014"/>
    </source>
</evidence>
<dbReference type="InterPro" id="IPR037225">
    <property type="entry name" value="Nuo51_FMN-bd_sf"/>
</dbReference>
<keyword evidence="6" id="KW-0408">Iron</keyword>
<dbReference type="InterPro" id="IPR026902">
    <property type="entry name" value="RnfC_N"/>
</dbReference>
<dbReference type="NCBIfam" id="TIGR04481">
    <property type="entry name" value="PR_assoc_PrdC"/>
    <property type="match status" value="1"/>
</dbReference>
<evidence type="ECO:0000259" key="9">
    <source>
        <dbReference type="Pfam" id="PF13375"/>
    </source>
</evidence>
<dbReference type="Gene3D" id="3.40.50.11540">
    <property type="entry name" value="NADH-ubiquinone oxidoreductase 51kDa subunit"/>
    <property type="match status" value="1"/>
</dbReference>
<dbReference type="Proteomes" id="UP000767291">
    <property type="component" value="Unassembled WGS sequence"/>
</dbReference>
<evidence type="ECO:0000313" key="11">
    <source>
        <dbReference type="Proteomes" id="UP000767291"/>
    </source>
</evidence>
<evidence type="ECO:0000313" key="10">
    <source>
        <dbReference type="EMBL" id="MBP1854986.1"/>
    </source>
</evidence>
<keyword evidence="2" id="KW-0004">4Fe-4S</keyword>
<dbReference type="PANTHER" id="PTHR43034">
    <property type="entry name" value="ION-TRANSLOCATING OXIDOREDUCTASE COMPLEX SUBUNIT C"/>
    <property type="match status" value="1"/>
</dbReference>
<dbReference type="Pfam" id="PF01512">
    <property type="entry name" value="Complex1_51K"/>
    <property type="match status" value="1"/>
</dbReference>
<dbReference type="InterPro" id="IPR031001">
    <property type="entry name" value="PR_assoc_PrdC"/>
</dbReference>
<keyword evidence="11" id="KW-1185">Reference proteome</keyword>
<accession>A0ABS4EAL4</accession>
<feature type="domain" description="RnfC Barrel sandwich hybrid" evidence="9">
    <location>
        <begin position="7"/>
        <end position="61"/>
    </location>
</feature>
<protein>
    <submittedName>
        <fullName evidence="10">Proline reductase-associated electron transfer protein PrdC</fullName>
    </submittedName>
</protein>
<dbReference type="InterPro" id="IPR010208">
    <property type="entry name" value="Ion_transpt_RnfC/RsxC"/>
</dbReference>
<keyword evidence="5" id="KW-0249">Electron transport</keyword>
<name>A0ABS4EAL4_9FIRM</name>
<evidence type="ECO:0000259" key="8">
    <source>
        <dbReference type="Pfam" id="PF01512"/>
    </source>
</evidence>
<evidence type="ECO:0000256" key="3">
    <source>
        <dbReference type="ARBA" id="ARBA00022723"/>
    </source>
</evidence>
<organism evidence="10 11">
    <name type="scientific">Metaclostridioides mangenotii</name>
    <dbReference type="NCBI Taxonomy" id="1540"/>
    <lineage>
        <taxon>Bacteria</taxon>
        <taxon>Bacillati</taxon>
        <taxon>Bacillota</taxon>
        <taxon>Clostridia</taxon>
        <taxon>Peptostreptococcales</taxon>
        <taxon>Peptostreptococcaceae</taxon>
        <taxon>Metaclostridioides</taxon>
    </lineage>
</organism>
<gene>
    <name evidence="10" type="ORF">J2Z43_001379</name>
</gene>
<dbReference type="Pfam" id="PF13375">
    <property type="entry name" value="RnfC_N"/>
    <property type="match status" value="1"/>
</dbReference>
<feature type="domain" description="NADH-ubiquinone oxidoreductase 51kDa subunit FMN-binding" evidence="8">
    <location>
        <begin position="85"/>
        <end position="228"/>
    </location>
</feature>
<dbReference type="EMBL" id="JAGGJX010000002">
    <property type="protein sequence ID" value="MBP1854986.1"/>
    <property type="molecule type" value="Genomic_DNA"/>
</dbReference>
<evidence type="ECO:0000256" key="6">
    <source>
        <dbReference type="ARBA" id="ARBA00023004"/>
    </source>
</evidence>
<keyword evidence="1" id="KW-0813">Transport</keyword>